<organism evidence="1 2">
    <name type="scientific">Chrysochromulina tobinii</name>
    <dbReference type="NCBI Taxonomy" id="1460289"/>
    <lineage>
        <taxon>Eukaryota</taxon>
        <taxon>Haptista</taxon>
        <taxon>Haptophyta</taxon>
        <taxon>Prymnesiophyceae</taxon>
        <taxon>Prymnesiales</taxon>
        <taxon>Chrysochromulinaceae</taxon>
        <taxon>Chrysochromulina</taxon>
    </lineage>
</organism>
<accession>A0A0M0JS81</accession>
<gene>
    <name evidence="1" type="ORF">Ctob_009719</name>
</gene>
<comment type="caution">
    <text evidence="1">The sequence shown here is derived from an EMBL/GenBank/DDBJ whole genome shotgun (WGS) entry which is preliminary data.</text>
</comment>
<dbReference type="AlphaFoldDB" id="A0A0M0JS81"/>
<reference evidence="2" key="1">
    <citation type="journal article" date="2015" name="PLoS Genet.">
        <title>Genome Sequence and Transcriptome Analyses of Chrysochromulina tobin: Metabolic Tools for Enhanced Algal Fitness in the Prominent Order Prymnesiales (Haptophyceae).</title>
        <authorList>
            <person name="Hovde B.T."/>
            <person name="Deodato C.R."/>
            <person name="Hunsperger H.M."/>
            <person name="Ryken S.A."/>
            <person name="Yost W."/>
            <person name="Jha R.K."/>
            <person name="Patterson J."/>
            <person name="Monnat R.J. Jr."/>
            <person name="Barlow S.B."/>
            <person name="Starkenburg S.R."/>
            <person name="Cattolico R.A."/>
        </authorList>
    </citation>
    <scope>NUCLEOTIDE SEQUENCE</scope>
    <source>
        <strain evidence="2">CCMP291</strain>
    </source>
</reference>
<evidence type="ECO:0000313" key="1">
    <source>
        <dbReference type="EMBL" id="KOO29451.1"/>
    </source>
</evidence>
<name>A0A0M0JS81_9EUKA</name>
<dbReference type="EMBL" id="JWZX01002414">
    <property type="protein sequence ID" value="KOO29451.1"/>
    <property type="molecule type" value="Genomic_DNA"/>
</dbReference>
<proteinExistence type="predicted"/>
<keyword evidence="2" id="KW-1185">Reference proteome</keyword>
<protein>
    <submittedName>
        <fullName evidence="1">Uncharacterized protein</fullName>
    </submittedName>
</protein>
<dbReference type="Proteomes" id="UP000037460">
    <property type="component" value="Unassembled WGS sequence"/>
</dbReference>
<evidence type="ECO:0000313" key="2">
    <source>
        <dbReference type="Proteomes" id="UP000037460"/>
    </source>
</evidence>
<sequence>MGLDELVDDHLRRLLRVVERVAVVHRLALRSPGERLQDGLHHLRRRLELARVVERVLAPLVDHLAHEWLGREQREPLLLAPLALEARYEVVELRALGARRCVRRGWWHIKGRMQQQTHHFAVVVDLLPRLQLDGPLLVAQLLGVQLLRLEVRTFAGEVHLVVLVADHVDHLAVRCPLGEQTLEHQLLLGRQLQRKQARVLDSLRASREGLNQHLRHLFRALVARGEVNGQVAVALGRAGAFWEGLNECRHHAVSALVHGGEVDGVVAAAILDARAFGVGRDERAHHLLRRLMLHGAVQRQVACDRLDFRTVGVRIDQRLDD</sequence>